<reference evidence="2 3" key="1">
    <citation type="submission" date="2024-10" db="EMBL/GenBank/DDBJ databases">
        <authorList>
            <person name="Cho J.-C."/>
        </authorList>
    </citation>
    <scope>NUCLEOTIDE SEQUENCE [LARGE SCALE GENOMIC DNA]</scope>
    <source>
        <strain evidence="2 3">KCTC29696</strain>
    </source>
</reference>
<evidence type="ECO:0008006" key="4">
    <source>
        <dbReference type="Google" id="ProtNLM"/>
    </source>
</evidence>
<evidence type="ECO:0000313" key="2">
    <source>
        <dbReference type="EMBL" id="MFH0247983.1"/>
    </source>
</evidence>
<sequence>MPSDGDRVGLIRWFRIAVRRNAGASLLTALLLAFAAWALWPLIGLLLASL</sequence>
<name>A0ABW7HQ62_9ACTN</name>
<dbReference type="RefSeq" id="WP_279951332.1">
    <property type="nucleotide sequence ID" value="NZ_BAABEN010000031.1"/>
</dbReference>
<evidence type="ECO:0000313" key="3">
    <source>
        <dbReference type="Proteomes" id="UP001607069"/>
    </source>
</evidence>
<keyword evidence="1" id="KW-0472">Membrane</keyword>
<keyword evidence="3" id="KW-1185">Reference proteome</keyword>
<evidence type="ECO:0000256" key="1">
    <source>
        <dbReference type="SAM" id="Phobius"/>
    </source>
</evidence>
<accession>A0ABW7HQ62</accession>
<keyword evidence="1" id="KW-1133">Transmembrane helix</keyword>
<keyword evidence="1" id="KW-0812">Transmembrane</keyword>
<organism evidence="2 3">
    <name type="scientific">Streptomyces chitinivorans</name>
    <dbReference type="NCBI Taxonomy" id="1257027"/>
    <lineage>
        <taxon>Bacteria</taxon>
        <taxon>Bacillati</taxon>
        <taxon>Actinomycetota</taxon>
        <taxon>Actinomycetes</taxon>
        <taxon>Kitasatosporales</taxon>
        <taxon>Streptomycetaceae</taxon>
        <taxon>Streptomyces</taxon>
    </lineage>
</organism>
<dbReference type="EMBL" id="JBIHMK010000017">
    <property type="protein sequence ID" value="MFH0247983.1"/>
    <property type="molecule type" value="Genomic_DNA"/>
</dbReference>
<proteinExistence type="predicted"/>
<comment type="caution">
    <text evidence="2">The sequence shown here is derived from an EMBL/GenBank/DDBJ whole genome shotgun (WGS) entry which is preliminary data.</text>
</comment>
<gene>
    <name evidence="2" type="ORF">ACG5V6_07125</name>
</gene>
<protein>
    <recommendedName>
        <fullName evidence="4">ABC transporter permease</fullName>
    </recommendedName>
</protein>
<feature type="transmembrane region" description="Helical" evidence="1">
    <location>
        <begin position="21"/>
        <end position="40"/>
    </location>
</feature>
<dbReference type="Proteomes" id="UP001607069">
    <property type="component" value="Unassembled WGS sequence"/>
</dbReference>